<evidence type="ECO:0000256" key="6">
    <source>
        <dbReference type="ARBA" id="ARBA00022989"/>
    </source>
</evidence>
<evidence type="ECO:0000313" key="11">
    <source>
        <dbReference type="EMBL" id="RLU21820.1"/>
    </source>
</evidence>
<keyword evidence="4 10" id="KW-0812">Transmembrane</keyword>
<reference evidence="11" key="2">
    <citation type="submission" date="2018-07" db="EMBL/GenBank/DDBJ databases">
        <authorList>
            <person name="Mckenzie S.K."/>
            <person name="Kronauer D.J.C."/>
        </authorList>
    </citation>
    <scope>NUCLEOTIDE SEQUENCE</scope>
    <source>
        <strain evidence="11">Clonal line C1</strain>
    </source>
</reference>
<feature type="transmembrane region" description="Helical" evidence="10">
    <location>
        <begin position="66"/>
        <end position="83"/>
    </location>
</feature>
<dbReference type="AlphaFoldDB" id="A0A3L8DN14"/>
<dbReference type="InterPro" id="IPR004117">
    <property type="entry name" value="7tm6_olfct_rcpt"/>
</dbReference>
<feature type="transmembrane region" description="Helical" evidence="10">
    <location>
        <begin position="265"/>
        <end position="288"/>
    </location>
</feature>
<dbReference type="GO" id="GO:0007165">
    <property type="term" value="P:signal transduction"/>
    <property type="evidence" value="ECO:0007669"/>
    <property type="project" value="UniProtKB-KW"/>
</dbReference>
<feature type="transmembrane region" description="Helical" evidence="10">
    <location>
        <begin position="333"/>
        <end position="355"/>
    </location>
</feature>
<keyword evidence="8 10" id="KW-0675">Receptor</keyword>
<feature type="transmembrane region" description="Helical" evidence="10">
    <location>
        <begin position="362"/>
        <end position="388"/>
    </location>
</feature>
<comment type="caution">
    <text evidence="11">The sequence shown here is derived from an EMBL/GenBank/DDBJ whole genome shotgun (WGS) entry which is preliminary data.</text>
</comment>
<dbReference type="GO" id="GO:0005549">
    <property type="term" value="F:odorant binding"/>
    <property type="evidence" value="ECO:0007669"/>
    <property type="project" value="InterPro"/>
</dbReference>
<evidence type="ECO:0000256" key="3">
    <source>
        <dbReference type="ARBA" id="ARBA00022606"/>
    </source>
</evidence>
<keyword evidence="9 10" id="KW-0807">Transducer</keyword>
<sequence>MAICVVQQYFSINKILFRAVALWPYHRTKLVEFHLTFFLVILISFIAAQLATFLTTECTPHMAIKIFSLVLYFTLYLINYLSFRVNAHTIGCLLEKFQYICDELTDEGEIAIIKEYGNEAKRFTVIISLYGMFNILTTCLLPVFPRILRTFTSTNVSEKHFMIHIPREYFIDQEKYYYCILLHMDVSLFMGAIVLVATGTLLFGCMKYMCGLFRIASYRIDQTMKTPMFQIAGLSKDYVIYKTIVHAIDIHRKAIEVCDIIKSNFVGMSFILMLISVTSLSLNLYGLHQAVMFGNATEEYLVYAKGLFVTLLYIFICNYIGQELTDHYNHMFISIYSVQWYVTPLHIQKIILFLLQRGTKNFYFVFGGILVMSIENATTLVSASISYFTVLHSMQQPDIIT</sequence>
<comment type="caution">
    <text evidence="10">Lacks conserved residue(s) required for the propagation of feature annotation.</text>
</comment>
<protein>
    <recommendedName>
        <fullName evidence="10">Odorant receptor</fullName>
    </recommendedName>
</protein>
<feature type="transmembrane region" description="Helical" evidence="10">
    <location>
        <begin position="176"/>
        <end position="203"/>
    </location>
</feature>
<reference evidence="11" key="1">
    <citation type="journal article" date="2018" name="Genome Res.">
        <title>The genomic architecture and molecular evolution of ant odorant receptors.</title>
        <authorList>
            <person name="McKenzie S.K."/>
            <person name="Kronauer D.J.C."/>
        </authorList>
    </citation>
    <scope>NUCLEOTIDE SEQUENCE [LARGE SCALE GENOMIC DNA]</scope>
    <source>
        <strain evidence="11">Clonal line C1</strain>
    </source>
</reference>
<dbReference type="GO" id="GO:0005886">
    <property type="term" value="C:plasma membrane"/>
    <property type="evidence" value="ECO:0007669"/>
    <property type="project" value="UniProtKB-SubCell"/>
</dbReference>
<dbReference type="PANTHER" id="PTHR21137:SF35">
    <property type="entry name" value="ODORANT RECEPTOR 19A-RELATED"/>
    <property type="match status" value="1"/>
</dbReference>
<dbReference type="Pfam" id="PF02949">
    <property type="entry name" value="7tm_6"/>
    <property type="match status" value="1"/>
</dbReference>
<dbReference type="EMBL" id="QOIP01000006">
    <property type="protein sequence ID" value="RLU21820.1"/>
    <property type="molecule type" value="Genomic_DNA"/>
</dbReference>
<evidence type="ECO:0000256" key="7">
    <source>
        <dbReference type="ARBA" id="ARBA00023136"/>
    </source>
</evidence>
<gene>
    <name evidence="11" type="ORF">DMN91_006196</name>
</gene>
<keyword evidence="6 10" id="KW-1133">Transmembrane helix</keyword>
<evidence type="ECO:0000256" key="9">
    <source>
        <dbReference type="ARBA" id="ARBA00023224"/>
    </source>
</evidence>
<evidence type="ECO:0000256" key="10">
    <source>
        <dbReference type="RuleBase" id="RU351113"/>
    </source>
</evidence>
<accession>A0A3L8DN14</accession>
<dbReference type="PANTHER" id="PTHR21137">
    <property type="entry name" value="ODORANT RECEPTOR"/>
    <property type="match status" value="1"/>
</dbReference>
<dbReference type="Proteomes" id="UP000279307">
    <property type="component" value="Chromosome 6"/>
</dbReference>
<evidence type="ECO:0000256" key="5">
    <source>
        <dbReference type="ARBA" id="ARBA00022725"/>
    </source>
</evidence>
<proteinExistence type="inferred from homology"/>
<feature type="transmembrane region" description="Helical" evidence="10">
    <location>
        <begin position="123"/>
        <end position="144"/>
    </location>
</feature>
<evidence type="ECO:0000256" key="1">
    <source>
        <dbReference type="ARBA" id="ARBA00004651"/>
    </source>
</evidence>
<evidence type="ECO:0000256" key="2">
    <source>
        <dbReference type="ARBA" id="ARBA00022475"/>
    </source>
</evidence>
<comment type="subcellular location">
    <subcellularLocation>
        <location evidence="1 10">Cell membrane</location>
        <topology evidence="1 10">Multi-pass membrane protein</topology>
    </subcellularLocation>
</comment>
<dbReference type="GO" id="GO:0004984">
    <property type="term" value="F:olfactory receptor activity"/>
    <property type="evidence" value="ECO:0007669"/>
    <property type="project" value="InterPro"/>
</dbReference>
<keyword evidence="5 10" id="KW-0552">Olfaction</keyword>
<name>A0A3L8DN14_OOCBI</name>
<keyword evidence="3 10" id="KW-0716">Sensory transduction</keyword>
<evidence type="ECO:0000256" key="8">
    <source>
        <dbReference type="ARBA" id="ARBA00023170"/>
    </source>
</evidence>
<evidence type="ECO:0000256" key="4">
    <source>
        <dbReference type="ARBA" id="ARBA00022692"/>
    </source>
</evidence>
<feature type="transmembrane region" description="Helical" evidence="10">
    <location>
        <begin position="33"/>
        <end position="54"/>
    </location>
</feature>
<feature type="transmembrane region" description="Helical" evidence="10">
    <location>
        <begin position="300"/>
        <end position="321"/>
    </location>
</feature>
<organism evidence="11">
    <name type="scientific">Ooceraea biroi</name>
    <name type="common">Clonal raider ant</name>
    <name type="synonym">Cerapachys biroi</name>
    <dbReference type="NCBI Taxonomy" id="2015173"/>
    <lineage>
        <taxon>Eukaryota</taxon>
        <taxon>Metazoa</taxon>
        <taxon>Ecdysozoa</taxon>
        <taxon>Arthropoda</taxon>
        <taxon>Hexapoda</taxon>
        <taxon>Insecta</taxon>
        <taxon>Pterygota</taxon>
        <taxon>Neoptera</taxon>
        <taxon>Endopterygota</taxon>
        <taxon>Hymenoptera</taxon>
        <taxon>Apocrita</taxon>
        <taxon>Aculeata</taxon>
        <taxon>Formicoidea</taxon>
        <taxon>Formicidae</taxon>
        <taxon>Dorylinae</taxon>
        <taxon>Ooceraea</taxon>
    </lineage>
</organism>
<keyword evidence="2" id="KW-1003">Cell membrane</keyword>
<comment type="similarity">
    <text evidence="10">Belongs to the insect chemoreceptor superfamily. Heteromeric odorant receptor channel (TC 1.A.69) family.</text>
</comment>
<keyword evidence="7 10" id="KW-0472">Membrane</keyword>
<dbReference type="OrthoDB" id="7700178at2759"/>